<reference evidence="4 5" key="1">
    <citation type="submission" date="2018-11" db="EMBL/GenBank/DDBJ databases">
        <title>Genome sequencing and analysis.</title>
        <authorList>
            <person name="Huang Y.-T."/>
        </authorList>
    </citation>
    <scope>NUCLEOTIDE SEQUENCE [LARGE SCALE GENOMIC DNA]</scope>
    <source>
        <strain evidence="4 5">SHIN</strain>
    </source>
</reference>
<dbReference type="Pfam" id="PF08240">
    <property type="entry name" value="ADH_N"/>
    <property type="match status" value="1"/>
</dbReference>
<comment type="caution">
    <text evidence="4">The sequence shown here is derived from an EMBL/GenBank/DDBJ whole genome shotgun (WGS) entry which is preliminary data.</text>
</comment>
<evidence type="ECO:0000313" key="5">
    <source>
        <dbReference type="Proteomes" id="UP000526233"/>
    </source>
</evidence>
<evidence type="ECO:0000313" key="4">
    <source>
        <dbReference type="EMBL" id="NNV21851.1"/>
    </source>
</evidence>
<dbReference type="Gene3D" id="3.90.180.10">
    <property type="entry name" value="Medium-chain alcohol dehydrogenases, catalytic domain"/>
    <property type="match status" value="1"/>
</dbReference>
<evidence type="ECO:0000259" key="3">
    <source>
        <dbReference type="SMART" id="SM00829"/>
    </source>
</evidence>
<dbReference type="InterPro" id="IPR020843">
    <property type="entry name" value="ER"/>
</dbReference>
<protein>
    <submittedName>
        <fullName evidence="4">NAD(P)H-quinone oxidoreductase</fullName>
    </submittedName>
</protein>
<accession>A0A7Y3WY34</accession>
<dbReference type="PANTHER" id="PTHR48106:SF8">
    <property type="entry name" value="OS02G0805600 PROTEIN"/>
    <property type="match status" value="1"/>
</dbReference>
<dbReference type="PANTHER" id="PTHR48106">
    <property type="entry name" value="QUINONE OXIDOREDUCTASE PIG3-RELATED"/>
    <property type="match status" value="1"/>
</dbReference>
<evidence type="ECO:0000256" key="2">
    <source>
        <dbReference type="ARBA" id="ARBA00023002"/>
    </source>
</evidence>
<evidence type="ECO:0000256" key="1">
    <source>
        <dbReference type="ARBA" id="ARBA00022857"/>
    </source>
</evidence>
<dbReference type="Gene3D" id="3.40.50.720">
    <property type="entry name" value="NAD(P)-binding Rossmann-like Domain"/>
    <property type="match status" value="1"/>
</dbReference>
<dbReference type="NCBIfam" id="TIGR02824">
    <property type="entry name" value="quinone_pig3"/>
    <property type="match status" value="1"/>
</dbReference>
<keyword evidence="2" id="KW-0560">Oxidoreductase</keyword>
<proteinExistence type="predicted"/>
<dbReference type="Proteomes" id="UP000526233">
    <property type="component" value="Unassembled WGS sequence"/>
</dbReference>
<dbReference type="SUPFAM" id="SSF51735">
    <property type="entry name" value="NAD(P)-binding Rossmann-fold domains"/>
    <property type="match status" value="1"/>
</dbReference>
<dbReference type="GO" id="GO:0016651">
    <property type="term" value="F:oxidoreductase activity, acting on NAD(P)H"/>
    <property type="evidence" value="ECO:0007669"/>
    <property type="project" value="TreeGrafter"/>
</dbReference>
<dbReference type="SMART" id="SM00829">
    <property type="entry name" value="PKS_ER"/>
    <property type="match status" value="1"/>
</dbReference>
<dbReference type="SUPFAM" id="SSF50129">
    <property type="entry name" value="GroES-like"/>
    <property type="match status" value="1"/>
</dbReference>
<organism evidence="4 5">
    <name type="scientific">Brucella pseudogrignonensis</name>
    <dbReference type="NCBI Taxonomy" id="419475"/>
    <lineage>
        <taxon>Bacteria</taxon>
        <taxon>Pseudomonadati</taxon>
        <taxon>Pseudomonadota</taxon>
        <taxon>Alphaproteobacteria</taxon>
        <taxon>Hyphomicrobiales</taxon>
        <taxon>Brucellaceae</taxon>
        <taxon>Brucella/Ochrobactrum group</taxon>
        <taxon>Brucella</taxon>
    </lineage>
</organism>
<dbReference type="InterPro" id="IPR036291">
    <property type="entry name" value="NAD(P)-bd_dom_sf"/>
</dbReference>
<sequence length="334" mass="35441">MMAELPSQMTAIEISEPGDANVLRSVQRSVPEPKAGEVLVRVRAAGVNRPDVLQRQGSYAPPPGASDIPGLEIAGDIVAIGEGVKRYHIGDQVVALLAGGGYAEYATVHETTALPLPSGYGYIEAAAIPETFFTVWHNVFERGGLKEGETLLIHGGSSGIGTTAIQLGKAFGASVIVTAGSQAKCDACLKLGADRAINYSDEDFVAVVKEMTGGKGADVILDMVGGDYVDRNYKAAAEDGRIVQIAFLNGAKATANFAILMTKRLTHTGSTLRSRSVEFKAGIARELEAKVWPLLAQRQVAPVMDMIFPLKDAWRAHDRMEGSQHIGKIVLDVA</sequence>
<keyword evidence="1" id="KW-0521">NADP</keyword>
<dbReference type="InterPro" id="IPR011032">
    <property type="entry name" value="GroES-like_sf"/>
</dbReference>
<dbReference type="InterPro" id="IPR014189">
    <property type="entry name" value="Quinone_OxRdtase_PIG3"/>
</dbReference>
<dbReference type="RefSeq" id="WP_039860172.1">
    <property type="nucleotide sequence ID" value="NZ_CAXURC020000001.1"/>
</dbReference>
<dbReference type="AlphaFoldDB" id="A0A7Y3WY34"/>
<dbReference type="InterPro" id="IPR013154">
    <property type="entry name" value="ADH-like_N"/>
</dbReference>
<name>A0A7Y3WY34_9HYPH</name>
<dbReference type="CDD" id="cd05276">
    <property type="entry name" value="p53_inducible_oxidoreductase"/>
    <property type="match status" value="1"/>
</dbReference>
<feature type="domain" description="Enoyl reductase (ER)" evidence="3">
    <location>
        <begin position="18"/>
        <end position="331"/>
    </location>
</feature>
<dbReference type="Pfam" id="PF00107">
    <property type="entry name" value="ADH_zinc_N"/>
    <property type="match status" value="1"/>
</dbReference>
<dbReference type="GO" id="GO:0070402">
    <property type="term" value="F:NADPH binding"/>
    <property type="evidence" value="ECO:0007669"/>
    <property type="project" value="TreeGrafter"/>
</dbReference>
<gene>
    <name evidence="4" type="ORF">EHE22_15625</name>
</gene>
<dbReference type="EMBL" id="PKQI01000002">
    <property type="protein sequence ID" value="NNV21851.1"/>
    <property type="molecule type" value="Genomic_DNA"/>
</dbReference>
<dbReference type="InterPro" id="IPR013149">
    <property type="entry name" value="ADH-like_C"/>
</dbReference>